<accession>V2WPM1</accession>
<evidence type="ECO:0000313" key="2">
    <source>
        <dbReference type="EMBL" id="ESK82140.1"/>
    </source>
</evidence>
<evidence type="ECO:0000313" key="3">
    <source>
        <dbReference type="Proteomes" id="UP000017559"/>
    </source>
</evidence>
<dbReference type="Proteomes" id="UP000017559">
    <property type="component" value="Unassembled WGS sequence"/>
</dbReference>
<dbReference type="EMBL" id="AWSO01002060">
    <property type="protein sequence ID" value="ESK82140.1"/>
    <property type="molecule type" value="Genomic_DNA"/>
</dbReference>
<gene>
    <name evidence="2" type="ORF">Moror_3475</name>
</gene>
<keyword evidence="1" id="KW-0732">Signal</keyword>
<proteinExistence type="predicted"/>
<dbReference type="OrthoDB" id="3178264at2759"/>
<sequence>MLITTCIAISSFIGQGIHATPVNNPEVITFAAPSSTAAATATPSSSITKIDSLQCNITQATIITDLSELGVLLQKVDISNATVAAAVTKTQGSLKTSRDAIMSILSTLIVSEVPPADGRAKTDEGLGIMLEALTGLNL</sequence>
<reference evidence="2 3" key="1">
    <citation type="journal article" date="2014" name="BMC Genomics">
        <title>Genome and secretome analysis of the hemibiotrophic fungal pathogen, Moniliophthora roreri, which causes frosty pod rot disease of cacao: mechanisms of the biotrophic and necrotrophic phases.</title>
        <authorList>
            <person name="Meinhardt L.W."/>
            <person name="Costa G.G.L."/>
            <person name="Thomazella D.P.T."/>
            <person name="Teixeira P.J.P.L."/>
            <person name="Carazzolle M.F."/>
            <person name="Schuster S.C."/>
            <person name="Carlson J.E."/>
            <person name="Guiltinan M.J."/>
            <person name="Mieczkowski P."/>
            <person name="Farmer A."/>
            <person name="Ramaraj T."/>
            <person name="Crozier J."/>
            <person name="Davis R.E."/>
            <person name="Shao J."/>
            <person name="Melnick R.L."/>
            <person name="Pereira G.A.G."/>
            <person name="Bailey B.A."/>
        </authorList>
    </citation>
    <scope>NUCLEOTIDE SEQUENCE [LARGE SCALE GENOMIC DNA]</scope>
    <source>
        <strain evidence="2 3">MCA 2997</strain>
    </source>
</reference>
<feature type="signal peptide" evidence="1">
    <location>
        <begin position="1"/>
        <end position="19"/>
    </location>
</feature>
<protein>
    <submittedName>
        <fullName evidence="2">Uncharacterized protein</fullName>
    </submittedName>
</protein>
<feature type="chain" id="PRO_5004711529" evidence="1">
    <location>
        <begin position="20"/>
        <end position="138"/>
    </location>
</feature>
<dbReference type="AlphaFoldDB" id="V2WPM1"/>
<dbReference type="HOGENOM" id="CLU_1855800_0_0_1"/>
<keyword evidence="3" id="KW-1185">Reference proteome</keyword>
<comment type="caution">
    <text evidence="2">The sequence shown here is derived from an EMBL/GenBank/DDBJ whole genome shotgun (WGS) entry which is preliminary data.</text>
</comment>
<name>V2WPM1_MONRO</name>
<organism evidence="2 3">
    <name type="scientific">Moniliophthora roreri (strain MCA 2997)</name>
    <name type="common">Cocoa frosty pod rot fungus</name>
    <name type="synonym">Crinipellis roreri</name>
    <dbReference type="NCBI Taxonomy" id="1381753"/>
    <lineage>
        <taxon>Eukaryota</taxon>
        <taxon>Fungi</taxon>
        <taxon>Dikarya</taxon>
        <taxon>Basidiomycota</taxon>
        <taxon>Agaricomycotina</taxon>
        <taxon>Agaricomycetes</taxon>
        <taxon>Agaricomycetidae</taxon>
        <taxon>Agaricales</taxon>
        <taxon>Marasmiineae</taxon>
        <taxon>Marasmiaceae</taxon>
        <taxon>Moniliophthora</taxon>
    </lineage>
</organism>
<evidence type="ECO:0000256" key="1">
    <source>
        <dbReference type="SAM" id="SignalP"/>
    </source>
</evidence>
<dbReference type="KEGG" id="mrr:Moror_3475"/>